<protein>
    <recommendedName>
        <fullName evidence="6">RanBP2-type domain-containing protein</fullName>
    </recommendedName>
</protein>
<feature type="region of interest" description="Disordered" evidence="5">
    <location>
        <begin position="134"/>
        <end position="158"/>
    </location>
</feature>
<organism evidence="7">
    <name type="scientific">Proboscia inermis</name>
    <dbReference type="NCBI Taxonomy" id="420281"/>
    <lineage>
        <taxon>Eukaryota</taxon>
        <taxon>Sar</taxon>
        <taxon>Stramenopiles</taxon>
        <taxon>Ochrophyta</taxon>
        <taxon>Bacillariophyta</taxon>
        <taxon>Coscinodiscophyceae</taxon>
        <taxon>Rhizosoleniophycidae</taxon>
        <taxon>Rhizosoleniales</taxon>
        <taxon>Rhizosoleniaceae</taxon>
        <taxon>Proboscia</taxon>
    </lineage>
</organism>
<keyword evidence="1" id="KW-0479">Metal-binding</keyword>
<accession>A0A7S0CIB2</accession>
<dbReference type="EMBL" id="HBEL01044390">
    <property type="protein sequence ID" value="CAD8424509.1"/>
    <property type="molecule type" value="Transcribed_RNA"/>
</dbReference>
<dbReference type="PROSITE" id="PS01358">
    <property type="entry name" value="ZF_RANBP2_1"/>
    <property type="match status" value="1"/>
</dbReference>
<dbReference type="CDD" id="cd04369">
    <property type="entry name" value="Bromodomain"/>
    <property type="match status" value="1"/>
</dbReference>
<feature type="region of interest" description="Disordered" evidence="5">
    <location>
        <begin position="1"/>
        <end position="30"/>
    </location>
</feature>
<evidence type="ECO:0000256" key="3">
    <source>
        <dbReference type="ARBA" id="ARBA00022833"/>
    </source>
</evidence>
<dbReference type="InterPro" id="IPR036427">
    <property type="entry name" value="Bromodomain-like_sf"/>
</dbReference>
<evidence type="ECO:0000259" key="6">
    <source>
        <dbReference type="PROSITE" id="PS01358"/>
    </source>
</evidence>
<dbReference type="SUPFAM" id="SSF47370">
    <property type="entry name" value="Bromodomain"/>
    <property type="match status" value="1"/>
</dbReference>
<sequence>MSSTTPNNDGLDLWNRVNTGQNEEEDDDSDCEIIDVKPSANHAGASSSFSLVAGPMSEGKLSIESNPEIDSDLDDDLHKQLEEIVNNDNSAKEKNPHKDWRCKCCTYLNKGYNESCVMCEAGFRSEDVSSLGGDKDLWGEEDETKAQKQSSDTQSSMSSLDKMVEIIESLDCKFGSGNDFWNQQWRRLVACFVDILQDKKSNHLIEPVDEERLESIGKPRYRSIIKNPLSFLCILNAMTKKNGNGLLENTSLSFNVRTGKDLIQAIDLVFLNSLAFNGKERTQVRNNTLKLRKKFWENILRLSCCAQNPVLPTKRGETSGFVVHKNYR</sequence>
<evidence type="ECO:0000256" key="2">
    <source>
        <dbReference type="ARBA" id="ARBA00022771"/>
    </source>
</evidence>
<evidence type="ECO:0000256" key="5">
    <source>
        <dbReference type="SAM" id="MobiDB-lite"/>
    </source>
</evidence>
<keyword evidence="3" id="KW-0862">Zinc</keyword>
<name>A0A7S0CIB2_9STRA</name>
<evidence type="ECO:0000313" key="7">
    <source>
        <dbReference type="EMBL" id="CAD8424509.1"/>
    </source>
</evidence>
<dbReference type="AlphaFoldDB" id="A0A7S0CIB2"/>
<feature type="domain" description="RanBP2-type" evidence="6">
    <location>
        <begin position="100"/>
        <end position="119"/>
    </location>
</feature>
<gene>
    <name evidence="7" type="ORF">PINE0816_LOCUS20668</name>
</gene>
<dbReference type="GO" id="GO:0008270">
    <property type="term" value="F:zinc ion binding"/>
    <property type="evidence" value="ECO:0007669"/>
    <property type="project" value="UniProtKB-KW"/>
</dbReference>
<dbReference type="Gene3D" id="1.20.920.10">
    <property type="entry name" value="Bromodomain-like"/>
    <property type="match status" value="1"/>
</dbReference>
<keyword evidence="2" id="KW-0863">Zinc-finger</keyword>
<proteinExistence type="predicted"/>
<dbReference type="InterPro" id="IPR001876">
    <property type="entry name" value="Znf_RanBP2"/>
</dbReference>
<evidence type="ECO:0000256" key="4">
    <source>
        <dbReference type="ARBA" id="ARBA00023117"/>
    </source>
</evidence>
<feature type="compositionally biased region" description="Low complexity" evidence="5">
    <location>
        <begin position="147"/>
        <end position="158"/>
    </location>
</feature>
<keyword evidence="4" id="KW-0103">Bromodomain</keyword>
<reference evidence="7" key="1">
    <citation type="submission" date="2021-01" db="EMBL/GenBank/DDBJ databases">
        <authorList>
            <person name="Corre E."/>
            <person name="Pelletier E."/>
            <person name="Niang G."/>
            <person name="Scheremetjew M."/>
            <person name="Finn R."/>
            <person name="Kale V."/>
            <person name="Holt S."/>
            <person name="Cochrane G."/>
            <person name="Meng A."/>
            <person name="Brown T."/>
            <person name="Cohen L."/>
        </authorList>
    </citation>
    <scope>NUCLEOTIDE SEQUENCE</scope>
    <source>
        <strain evidence="7">CCAP1064/1</strain>
    </source>
</reference>
<evidence type="ECO:0000256" key="1">
    <source>
        <dbReference type="ARBA" id="ARBA00022723"/>
    </source>
</evidence>